<keyword evidence="4 9" id="KW-0949">S-adenosyl-L-methionine</keyword>
<dbReference type="SFLD" id="SFLDS00029">
    <property type="entry name" value="Radical_SAM"/>
    <property type="match status" value="1"/>
</dbReference>
<dbReference type="SMART" id="SM00729">
    <property type="entry name" value="Elp3"/>
    <property type="match status" value="1"/>
</dbReference>
<dbReference type="InterPro" id="IPR058240">
    <property type="entry name" value="rSAM_sf"/>
</dbReference>
<evidence type="ECO:0000256" key="1">
    <source>
        <dbReference type="ARBA" id="ARBA00006100"/>
    </source>
</evidence>
<dbReference type="SFLD" id="SFLDF00562">
    <property type="entry name" value="HemN-like__clustered_with_heat"/>
    <property type="match status" value="1"/>
</dbReference>
<comment type="subcellular location">
    <subcellularLocation>
        <location evidence="9">Cytoplasm</location>
    </subcellularLocation>
</comment>
<keyword evidence="7 9" id="KW-0411">Iron-sulfur</keyword>
<dbReference type="InterPro" id="IPR004559">
    <property type="entry name" value="HemW-like"/>
</dbReference>
<dbReference type="CDD" id="cd01335">
    <property type="entry name" value="Radical_SAM"/>
    <property type="match status" value="1"/>
</dbReference>
<dbReference type="EMBL" id="BAAALV010000001">
    <property type="protein sequence ID" value="GAA1902615.1"/>
    <property type="molecule type" value="Genomic_DNA"/>
</dbReference>
<keyword evidence="8 9" id="KW-0143">Chaperone</keyword>
<protein>
    <recommendedName>
        <fullName evidence="2 9">Heme chaperone HemW</fullName>
    </recommendedName>
</protein>
<sequence length="409" mass="43947">MTPSALPLGDPAPKDGLLPPNAAAAAAERKFGLYVHIPFCAVRCGYCDFNTYTATELGGGASQDAYAATAQQEVRFAAKALAASGIPERRIETVFFGGGTPTLLPAEDLAAILGTAVEQWGLAPGAEVTTEANPDSVTPASLQLLADAGFTRVSFGMQSAVPHVLAVLDRTHTPSRVPQAVQWAREAGLKVSVDLIYGTPGESLADWKYSVEEALSYEPDHISAYALIVEEGTKLAARMRRGEVPPIDDDDHADKYLLAEELFAAAGLNWYEVSNWARTPQDACRHNLAYWRSDDWWGIGPGAHSHVGGVRWWNAKHPTAYAQRIAAGESPAVGRESLDADTRYLEDVMLRTRLAEGLPRELLRPEGRHEIAGLIADGLVEPKAAIAGTVLLTLKGRLLADAVVRRLLP</sequence>
<evidence type="ECO:0000256" key="9">
    <source>
        <dbReference type="RuleBase" id="RU364116"/>
    </source>
</evidence>
<organism evidence="11 12">
    <name type="scientific">Arthrobacter gandavensis</name>
    <dbReference type="NCBI Taxonomy" id="169960"/>
    <lineage>
        <taxon>Bacteria</taxon>
        <taxon>Bacillati</taxon>
        <taxon>Actinomycetota</taxon>
        <taxon>Actinomycetes</taxon>
        <taxon>Micrococcales</taxon>
        <taxon>Micrococcaceae</taxon>
        <taxon>Arthrobacter</taxon>
    </lineage>
</organism>
<comment type="function">
    <text evidence="9">Probably acts as a heme chaperone, transferring heme to an unknown acceptor. Binds one molecule of heme per monomer, possibly covalently. Binds 1 [4Fe-4S] cluster. The cluster is coordinated with 3 cysteines and an exchangeable S-adenosyl-L-methionine.</text>
</comment>
<keyword evidence="6 9" id="KW-0408">Iron</keyword>
<keyword evidence="5 9" id="KW-0479">Metal-binding</keyword>
<dbReference type="InterPro" id="IPR013785">
    <property type="entry name" value="Aldolase_TIM"/>
</dbReference>
<dbReference type="PANTHER" id="PTHR13932:SF5">
    <property type="entry name" value="RADICAL S-ADENOSYL METHIONINE DOMAIN-CONTAINING PROTEIN 1, MITOCHONDRIAL"/>
    <property type="match status" value="1"/>
</dbReference>
<keyword evidence="9" id="KW-0004">4Fe-4S</keyword>
<dbReference type="SFLD" id="SFLDG01065">
    <property type="entry name" value="anaerobic_coproporphyrinogen-I"/>
    <property type="match status" value="1"/>
</dbReference>
<comment type="caution">
    <text evidence="11">The sequence shown here is derived from an EMBL/GenBank/DDBJ whole genome shotgun (WGS) entry which is preliminary data.</text>
</comment>
<dbReference type="RefSeq" id="WP_152227843.1">
    <property type="nucleotide sequence ID" value="NZ_BAAALV010000001.1"/>
</dbReference>
<dbReference type="InterPro" id="IPR007197">
    <property type="entry name" value="rSAM"/>
</dbReference>
<evidence type="ECO:0000259" key="10">
    <source>
        <dbReference type="PROSITE" id="PS51918"/>
    </source>
</evidence>
<dbReference type="InterPro" id="IPR006638">
    <property type="entry name" value="Elp3/MiaA/NifB-like_rSAM"/>
</dbReference>
<name>A0ABN2NUP5_9MICC</name>
<evidence type="ECO:0000256" key="2">
    <source>
        <dbReference type="ARBA" id="ARBA00017228"/>
    </source>
</evidence>
<dbReference type="InterPro" id="IPR034505">
    <property type="entry name" value="Coproporphyrinogen-III_oxidase"/>
</dbReference>
<evidence type="ECO:0000313" key="12">
    <source>
        <dbReference type="Proteomes" id="UP001500784"/>
    </source>
</evidence>
<reference evidence="11 12" key="1">
    <citation type="journal article" date="2019" name="Int. J. Syst. Evol. Microbiol.">
        <title>The Global Catalogue of Microorganisms (GCM) 10K type strain sequencing project: providing services to taxonomists for standard genome sequencing and annotation.</title>
        <authorList>
            <consortium name="The Broad Institute Genomics Platform"/>
            <consortium name="The Broad Institute Genome Sequencing Center for Infectious Disease"/>
            <person name="Wu L."/>
            <person name="Ma J."/>
        </authorList>
    </citation>
    <scope>NUCLEOTIDE SEQUENCE [LARGE SCALE GENOMIC DNA]</scope>
    <source>
        <strain evidence="11 12">JCM 13316</strain>
    </source>
</reference>
<accession>A0ABN2NUP5</accession>
<dbReference type="Gene3D" id="3.20.20.70">
    <property type="entry name" value="Aldolase class I"/>
    <property type="match status" value="1"/>
</dbReference>
<dbReference type="Proteomes" id="UP001500784">
    <property type="component" value="Unassembled WGS sequence"/>
</dbReference>
<gene>
    <name evidence="11" type="primary">hemW</name>
    <name evidence="11" type="ORF">GCM10009688_03030</name>
</gene>
<keyword evidence="12" id="KW-1185">Reference proteome</keyword>
<proteinExistence type="inferred from homology"/>
<evidence type="ECO:0000256" key="3">
    <source>
        <dbReference type="ARBA" id="ARBA00022617"/>
    </source>
</evidence>
<evidence type="ECO:0000256" key="5">
    <source>
        <dbReference type="ARBA" id="ARBA00022723"/>
    </source>
</evidence>
<dbReference type="SUPFAM" id="SSF102114">
    <property type="entry name" value="Radical SAM enzymes"/>
    <property type="match status" value="1"/>
</dbReference>
<comment type="similarity">
    <text evidence="1">Belongs to the anaerobic coproporphyrinogen-III oxidase family. HemW subfamily.</text>
</comment>
<evidence type="ECO:0000256" key="4">
    <source>
        <dbReference type="ARBA" id="ARBA00022691"/>
    </source>
</evidence>
<dbReference type="Pfam" id="PF04055">
    <property type="entry name" value="Radical_SAM"/>
    <property type="match status" value="1"/>
</dbReference>
<dbReference type="NCBIfam" id="TIGR00539">
    <property type="entry name" value="hemN_rel"/>
    <property type="match status" value="1"/>
</dbReference>
<dbReference type="PROSITE" id="PS51918">
    <property type="entry name" value="RADICAL_SAM"/>
    <property type="match status" value="1"/>
</dbReference>
<evidence type="ECO:0000256" key="6">
    <source>
        <dbReference type="ARBA" id="ARBA00023004"/>
    </source>
</evidence>
<evidence type="ECO:0000256" key="8">
    <source>
        <dbReference type="ARBA" id="ARBA00023186"/>
    </source>
</evidence>
<dbReference type="PANTHER" id="PTHR13932">
    <property type="entry name" value="COPROPORPHYRINIGEN III OXIDASE"/>
    <property type="match status" value="1"/>
</dbReference>
<evidence type="ECO:0000313" key="11">
    <source>
        <dbReference type="EMBL" id="GAA1902615.1"/>
    </source>
</evidence>
<feature type="domain" description="Radical SAM core" evidence="10">
    <location>
        <begin position="25"/>
        <end position="269"/>
    </location>
</feature>
<keyword evidence="9" id="KW-0963">Cytoplasm</keyword>
<keyword evidence="3 9" id="KW-0349">Heme</keyword>
<evidence type="ECO:0000256" key="7">
    <source>
        <dbReference type="ARBA" id="ARBA00023014"/>
    </source>
</evidence>